<gene>
    <name evidence="6" type="ORF">EGYM00392_LOCUS34548</name>
</gene>
<dbReference type="GO" id="GO:0016887">
    <property type="term" value="F:ATP hydrolysis activity"/>
    <property type="evidence" value="ECO:0007669"/>
    <property type="project" value="InterPro"/>
</dbReference>
<organism evidence="6">
    <name type="scientific">Eutreptiella gymnastica</name>
    <dbReference type="NCBI Taxonomy" id="73025"/>
    <lineage>
        <taxon>Eukaryota</taxon>
        <taxon>Discoba</taxon>
        <taxon>Euglenozoa</taxon>
        <taxon>Euglenida</taxon>
        <taxon>Spirocuta</taxon>
        <taxon>Euglenophyceae</taxon>
        <taxon>Eutreptiales</taxon>
        <taxon>Eutreptiaceae</taxon>
        <taxon>Eutreptiella</taxon>
    </lineage>
</organism>
<dbReference type="SUPFAM" id="SSF52540">
    <property type="entry name" value="P-loop containing nucleoside triphosphate hydrolases"/>
    <property type="match status" value="1"/>
</dbReference>
<dbReference type="PANTHER" id="PTHR43392">
    <property type="entry name" value="AAA-TYPE ATPASE FAMILY PROTEIN / ANKYRIN REPEAT FAMILY PROTEIN"/>
    <property type="match status" value="1"/>
</dbReference>
<dbReference type="Gene3D" id="1.10.8.60">
    <property type="match status" value="1"/>
</dbReference>
<dbReference type="AlphaFoldDB" id="A0A7S1IVD5"/>
<dbReference type="PANTHER" id="PTHR43392:SF2">
    <property type="entry name" value="AAA-TYPE ATPASE FAMILY PROTEIN _ ANKYRIN REPEAT FAMILY PROTEIN"/>
    <property type="match status" value="1"/>
</dbReference>
<dbReference type="InterPro" id="IPR041627">
    <property type="entry name" value="AAA_lid_6"/>
</dbReference>
<keyword evidence="3" id="KW-0067">ATP-binding</keyword>
<dbReference type="InterPro" id="IPR050773">
    <property type="entry name" value="CbxX/CfxQ_RuBisCO_ESX"/>
</dbReference>
<dbReference type="GO" id="GO:0005524">
    <property type="term" value="F:ATP binding"/>
    <property type="evidence" value="ECO:0007669"/>
    <property type="project" value="UniProtKB-KW"/>
</dbReference>
<dbReference type="SMART" id="SM00382">
    <property type="entry name" value="AAA"/>
    <property type="match status" value="1"/>
</dbReference>
<feature type="region of interest" description="Disordered" evidence="4">
    <location>
        <begin position="265"/>
        <end position="288"/>
    </location>
</feature>
<dbReference type="Gene3D" id="3.40.50.300">
    <property type="entry name" value="P-loop containing nucleotide triphosphate hydrolases"/>
    <property type="match status" value="1"/>
</dbReference>
<reference evidence="6" key="1">
    <citation type="submission" date="2021-01" db="EMBL/GenBank/DDBJ databases">
        <authorList>
            <person name="Corre E."/>
            <person name="Pelletier E."/>
            <person name="Niang G."/>
            <person name="Scheremetjew M."/>
            <person name="Finn R."/>
            <person name="Kale V."/>
            <person name="Holt S."/>
            <person name="Cochrane G."/>
            <person name="Meng A."/>
            <person name="Brown T."/>
            <person name="Cohen L."/>
        </authorList>
    </citation>
    <scope>NUCLEOTIDE SEQUENCE</scope>
    <source>
        <strain evidence="6">NIES-381</strain>
    </source>
</reference>
<dbReference type="InterPro" id="IPR003959">
    <property type="entry name" value="ATPase_AAA_core"/>
</dbReference>
<evidence type="ECO:0000256" key="3">
    <source>
        <dbReference type="ARBA" id="ARBA00022840"/>
    </source>
</evidence>
<evidence type="ECO:0000313" key="6">
    <source>
        <dbReference type="EMBL" id="CAD9023423.1"/>
    </source>
</evidence>
<dbReference type="FunFam" id="3.40.50.300:FF:000216">
    <property type="entry name" value="Type VII secretion ATPase EccA"/>
    <property type="match status" value="1"/>
</dbReference>
<dbReference type="Pfam" id="PF00004">
    <property type="entry name" value="AAA"/>
    <property type="match status" value="1"/>
</dbReference>
<accession>A0A7S1IVD5</accession>
<comment type="similarity">
    <text evidence="1">Belongs to the CbxX/CfxQ family.</text>
</comment>
<evidence type="ECO:0000259" key="5">
    <source>
        <dbReference type="SMART" id="SM00382"/>
    </source>
</evidence>
<sequence length="288" mass="32600">MLKAHRRRVERGLTTEDMSIMSHMVFIGSSGTGKTMMARLVARMLHHIGLLSKGHVLEVASKDLIAGHCGQTGPKTFAACEKAFGGVLFIDEAYSINPKGDSAFGRECVDTLVKVMEDHREKFVVIMAGYPECMEEFMETNPGLKSRFNARFMFYFDDYTTEELAEIFVLELSKRHYHLDEGLEDRLPQLITQYTTQDARARQNGRLMRTLVENCIANQNRRWVHLDDNEVSDTDMVTVKEEDFVATGYAPKDPLDPWAVVKIGRLPEDPGTDASPKPEETPSWAHLL</sequence>
<dbReference type="InterPro" id="IPR003593">
    <property type="entry name" value="AAA+_ATPase"/>
</dbReference>
<evidence type="ECO:0000256" key="1">
    <source>
        <dbReference type="ARBA" id="ARBA00010378"/>
    </source>
</evidence>
<keyword evidence="2" id="KW-0547">Nucleotide-binding</keyword>
<dbReference type="CDD" id="cd00009">
    <property type="entry name" value="AAA"/>
    <property type="match status" value="1"/>
</dbReference>
<evidence type="ECO:0000256" key="4">
    <source>
        <dbReference type="SAM" id="MobiDB-lite"/>
    </source>
</evidence>
<feature type="domain" description="AAA+ ATPase" evidence="5">
    <location>
        <begin position="20"/>
        <end position="158"/>
    </location>
</feature>
<dbReference type="InterPro" id="IPR027417">
    <property type="entry name" value="P-loop_NTPase"/>
</dbReference>
<name>A0A7S1IVD5_9EUGL</name>
<proteinExistence type="inferred from homology"/>
<dbReference type="InterPro" id="IPR000641">
    <property type="entry name" value="CbxX/CfxQ"/>
</dbReference>
<protein>
    <recommendedName>
        <fullName evidence="5">AAA+ ATPase domain-containing protein</fullName>
    </recommendedName>
</protein>
<evidence type="ECO:0000256" key="2">
    <source>
        <dbReference type="ARBA" id="ARBA00022741"/>
    </source>
</evidence>
<dbReference type="Pfam" id="PF17866">
    <property type="entry name" value="AAA_lid_6"/>
    <property type="match status" value="1"/>
</dbReference>
<dbReference type="EMBL" id="HBGA01092307">
    <property type="protein sequence ID" value="CAD9023423.1"/>
    <property type="molecule type" value="Transcribed_RNA"/>
</dbReference>
<dbReference type="PRINTS" id="PR00819">
    <property type="entry name" value="CBXCFQXSUPER"/>
</dbReference>